<dbReference type="InterPro" id="IPR000792">
    <property type="entry name" value="Tscrpt_reg_LuxR_C"/>
</dbReference>
<dbReference type="SUPFAM" id="SSF48452">
    <property type="entry name" value="TPR-like"/>
    <property type="match status" value="1"/>
</dbReference>
<dbReference type="PANTHER" id="PTHR44688:SF16">
    <property type="entry name" value="DNA-BINDING TRANSCRIPTIONAL ACTIVATOR DEVR_DOSR"/>
    <property type="match status" value="1"/>
</dbReference>
<evidence type="ECO:0000256" key="3">
    <source>
        <dbReference type="ARBA" id="ARBA00023163"/>
    </source>
</evidence>
<dbReference type="SMART" id="SM00421">
    <property type="entry name" value="HTH_LUXR"/>
    <property type="match status" value="1"/>
</dbReference>
<dbReference type="InterPro" id="IPR011990">
    <property type="entry name" value="TPR-like_helical_dom_sf"/>
</dbReference>
<accession>A0ABU7MAY8</accession>
<dbReference type="InterPro" id="IPR036388">
    <property type="entry name" value="WH-like_DNA-bd_sf"/>
</dbReference>
<dbReference type="SUPFAM" id="SSF46894">
    <property type="entry name" value="C-terminal effector domain of the bipartite response regulators"/>
    <property type="match status" value="1"/>
</dbReference>
<keyword evidence="6" id="KW-1185">Reference proteome</keyword>
<dbReference type="Pfam" id="PF00196">
    <property type="entry name" value="GerE"/>
    <property type="match status" value="1"/>
</dbReference>
<keyword evidence="1" id="KW-0805">Transcription regulation</keyword>
<dbReference type="Proteomes" id="UP001347146">
    <property type="component" value="Unassembled WGS sequence"/>
</dbReference>
<dbReference type="PROSITE" id="PS50043">
    <property type="entry name" value="HTH_LUXR_2"/>
    <property type="match status" value="1"/>
</dbReference>
<evidence type="ECO:0000313" key="5">
    <source>
        <dbReference type="EMBL" id="MEE3850269.1"/>
    </source>
</evidence>
<evidence type="ECO:0000313" key="6">
    <source>
        <dbReference type="Proteomes" id="UP001347146"/>
    </source>
</evidence>
<dbReference type="InterPro" id="IPR027417">
    <property type="entry name" value="P-loop_NTPase"/>
</dbReference>
<gene>
    <name evidence="5" type="ORF">VZC37_07980</name>
</gene>
<dbReference type="SUPFAM" id="SSF52540">
    <property type="entry name" value="P-loop containing nucleoside triphosphate hydrolases"/>
    <property type="match status" value="1"/>
</dbReference>
<evidence type="ECO:0000256" key="2">
    <source>
        <dbReference type="ARBA" id="ARBA00023125"/>
    </source>
</evidence>
<evidence type="ECO:0000259" key="4">
    <source>
        <dbReference type="PROSITE" id="PS50043"/>
    </source>
</evidence>
<dbReference type="PROSITE" id="PS00622">
    <property type="entry name" value="HTH_LUXR_1"/>
    <property type="match status" value="1"/>
</dbReference>
<reference evidence="5 6" key="1">
    <citation type="submission" date="2024-01" db="EMBL/GenBank/DDBJ databases">
        <title>Draft genome sequence of Gordonia sp. LSe1-13.</title>
        <authorList>
            <person name="Suphannarot A."/>
            <person name="Mingma R."/>
        </authorList>
    </citation>
    <scope>NUCLEOTIDE SEQUENCE [LARGE SCALE GENOMIC DNA]</scope>
    <source>
        <strain evidence="5 6">LSe1-13</strain>
    </source>
</reference>
<dbReference type="InterPro" id="IPR003593">
    <property type="entry name" value="AAA+_ATPase"/>
</dbReference>
<dbReference type="PANTHER" id="PTHR44688">
    <property type="entry name" value="DNA-BINDING TRANSCRIPTIONAL ACTIVATOR DEVR_DOSR"/>
    <property type="match status" value="1"/>
</dbReference>
<dbReference type="Gene3D" id="3.40.50.300">
    <property type="entry name" value="P-loop containing nucleotide triphosphate hydrolases"/>
    <property type="match status" value="1"/>
</dbReference>
<proteinExistence type="predicted"/>
<keyword evidence="3" id="KW-0804">Transcription</keyword>
<dbReference type="SMART" id="SM00382">
    <property type="entry name" value="AAA"/>
    <property type="match status" value="1"/>
</dbReference>
<dbReference type="Gene3D" id="1.10.10.10">
    <property type="entry name" value="Winged helix-like DNA-binding domain superfamily/Winged helix DNA-binding domain"/>
    <property type="match status" value="1"/>
</dbReference>
<keyword evidence="2" id="KW-0238">DNA-binding</keyword>
<dbReference type="InterPro" id="IPR016032">
    <property type="entry name" value="Sig_transdc_resp-reg_C-effctor"/>
</dbReference>
<dbReference type="CDD" id="cd06170">
    <property type="entry name" value="LuxR_C_like"/>
    <property type="match status" value="1"/>
</dbReference>
<comment type="caution">
    <text evidence="5">The sequence shown here is derived from an EMBL/GenBank/DDBJ whole genome shotgun (WGS) entry which is preliminary data.</text>
</comment>
<dbReference type="RefSeq" id="WP_330431940.1">
    <property type="nucleotide sequence ID" value="NZ_JAZDUF010000002.1"/>
</dbReference>
<organism evidence="5 6">
    <name type="scientific">Gordonia sesuvii</name>
    <dbReference type="NCBI Taxonomy" id="3116777"/>
    <lineage>
        <taxon>Bacteria</taxon>
        <taxon>Bacillati</taxon>
        <taxon>Actinomycetota</taxon>
        <taxon>Actinomycetes</taxon>
        <taxon>Mycobacteriales</taxon>
        <taxon>Gordoniaceae</taxon>
        <taxon>Gordonia</taxon>
    </lineage>
</organism>
<sequence length="872" mass="92685">MDGSWQLLGRPSEHQAIASALTDEGSGVVLVGPAGVGKTTSARSVTESLACPVHWAACTESSRAIPLGAFAPWVHLSPNVSRDPIAALVSARESLIAEPDTVIGVDDAHLLDQLSATLLHQIAIEHSARIVATARSGENVPDAVTTLWKDGYLQRIELEPLTKGQCTELVELVLGGTLEGLSADVIWESSGGNPLFLRNMVEGAVAARTLTEINGVWQLRGPTAVPSGLVALIDDRLDRAGADVLEALKLLALYEPLDLDTLVTLAGEAALDAAEVRGLVRVTRDGAVVNTRFSHPVYGDVIRQRIGTVAGRRLRSRIVGVLAERPITSAADRIRLARLCVDGDQDIDVKLLISAAKDAVALTNLPLGERLARAAHDRGGGLAAAELLSRALLWQGRIAESDEVLAVYDPDDLDELQLVQWGVPRMSRLFWSLGDVGQSTALLGLLRDRVEYPALRLVVDAAGAAMAVHENRIDEGIEAAEIVLDDPESPSQAIEFAAFGAGLAMPVAGRGYDFEPIAARCRPEQKATDGMLKVMVRYGDVLALTMVGDLDQAERRAAEYAEFSSSGQFVGWAIAKIMAGVVATYRGAFREAVDAIEQALAALNAETSLPWQLPARLILVRAYAALGEIDRAQQVIDDADEHSGPHLRLHEPQRLIARAWVAAASGGGRTAVELCCEAAELAKSSGQYALAAEALHHAARFGERHVAGRLDELRPRIQGPIAGLYAAHATAVAKSDPAGLVDVSGRFEEVGLMLSAADAAAAAVPIFDRSGRRRESAEAGVRAARLAAACDGATTPAIRAAARPLPVTAREREITALVAQGLSNREIAERLTVSIRTVEGHIYRACIKLDVADREALARIVWEEGGRPTPDP</sequence>
<dbReference type="PRINTS" id="PR00038">
    <property type="entry name" value="HTHLUXR"/>
</dbReference>
<feature type="domain" description="HTH luxR-type" evidence="4">
    <location>
        <begin position="800"/>
        <end position="865"/>
    </location>
</feature>
<evidence type="ECO:0000256" key="1">
    <source>
        <dbReference type="ARBA" id="ARBA00023015"/>
    </source>
</evidence>
<name>A0ABU7MAY8_9ACTN</name>
<protein>
    <submittedName>
        <fullName evidence="5">LuxR C-terminal-related transcriptional regulator</fullName>
    </submittedName>
</protein>
<dbReference type="EMBL" id="JAZDUF010000002">
    <property type="protein sequence ID" value="MEE3850269.1"/>
    <property type="molecule type" value="Genomic_DNA"/>
</dbReference>